<dbReference type="GO" id="GO:0004326">
    <property type="term" value="F:tetrahydrofolylpolyglutamate synthase activity"/>
    <property type="evidence" value="ECO:0007669"/>
    <property type="project" value="InterPro"/>
</dbReference>
<sequence length="150" mass="16806">MVNKNVVTDLTKQQSHVGLMLSEKEQDIRTPWCTELLPLDFITHQCPDLGAYNRPLKLGMKGSVQTLNAVLALQLCHTWMVKYPERCINNELTHEDQSDIIRITESTASVTTPASQMHVPTAWNQVIGISGVSFYLEGAHTVESIQQCVE</sequence>
<keyword evidence="3" id="KW-0067">ATP-binding</keyword>
<comment type="caution">
    <text evidence="4">The sequence shown here is derived from an EMBL/GenBank/DDBJ whole genome shotgun (WGS) entry which is preliminary data.</text>
</comment>
<keyword evidence="1" id="KW-0436">Ligase</keyword>
<dbReference type="GO" id="GO:0005829">
    <property type="term" value="C:cytosol"/>
    <property type="evidence" value="ECO:0007669"/>
    <property type="project" value="TreeGrafter"/>
</dbReference>
<dbReference type="GO" id="GO:0005524">
    <property type="term" value="F:ATP binding"/>
    <property type="evidence" value="ECO:0007669"/>
    <property type="project" value="UniProtKB-KW"/>
</dbReference>
<name>A0A9D4J7C5_DREPO</name>
<evidence type="ECO:0000256" key="1">
    <source>
        <dbReference type="ARBA" id="ARBA00022598"/>
    </source>
</evidence>
<keyword evidence="5" id="KW-1185">Reference proteome</keyword>
<reference evidence="4" key="1">
    <citation type="journal article" date="2019" name="bioRxiv">
        <title>The Genome of the Zebra Mussel, Dreissena polymorpha: A Resource for Invasive Species Research.</title>
        <authorList>
            <person name="McCartney M.A."/>
            <person name="Auch B."/>
            <person name="Kono T."/>
            <person name="Mallez S."/>
            <person name="Zhang Y."/>
            <person name="Obille A."/>
            <person name="Becker A."/>
            <person name="Abrahante J.E."/>
            <person name="Garbe J."/>
            <person name="Badalamenti J.P."/>
            <person name="Herman A."/>
            <person name="Mangelson H."/>
            <person name="Liachko I."/>
            <person name="Sullivan S."/>
            <person name="Sone E.D."/>
            <person name="Koren S."/>
            <person name="Silverstein K.A.T."/>
            <person name="Beckman K.B."/>
            <person name="Gohl D.M."/>
        </authorList>
    </citation>
    <scope>NUCLEOTIDE SEQUENCE</scope>
    <source>
        <strain evidence="4">Duluth1</strain>
        <tissue evidence="4">Whole animal</tissue>
    </source>
</reference>
<accession>A0A9D4J7C5</accession>
<dbReference type="PANTHER" id="PTHR11136:SF5">
    <property type="entry name" value="FOLYLPOLYGLUTAMATE SYNTHASE, MITOCHONDRIAL"/>
    <property type="match status" value="1"/>
</dbReference>
<organism evidence="4 5">
    <name type="scientific">Dreissena polymorpha</name>
    <name type="common">Zebra mussel</name>
    <name type="synonym">Mytilus polymorpha</name>
    <dbReference type="NCBI Taxonomy" id="45954"/>
    <lineage>
        <taxon>Eukaryota</taxon>
        <taxon>Metazoa</taxon>
        <taxon>Spiralia</taxon>
        <taxon>Lophotrochozoa</taxon>
        <taxon>Mollusca</taxon>
        <taxon>Bivalvia</taxon>
        <taxon>Autobranchia</taxon>
        <taxon>Heteroconchia</taxon>
        <taxon>Euheterodonta</taxon>
        <taxon>Imparidentia</taxon>
        <taxon>Neoheterodontei</taxon>
        <taxon>Myida</taxon>
        <taxon>Dreissenoidea</taxon>
        <taxon>Dreissenidae</taxon>
        <taxon>Dreissena</taxon>
    </lineage>
</organism>
<dbReference type="AlphaFoldDB" id="A0A9D4J7C5"/>
<evidence type="ECO:0000313" key="4">
    <source>
        <dbReference type="EMBL" id="KAH3798829.1"/>
    </source>
</evidence>
<evidence type="ECO:0000256" key="2">
    <source>
        <dbReference type="ARBA" id="ARBA00022741"/>
    </source>
</evidence>
<protein>
    <submittedName>
        <fullName evidence="4">Uncharacterized protein</fullName>
    </submittedName>
</protein>
<gene>
    <name evidence="4" type="ORF">DPMN_152432</name>
</gene>
<reference evidence="4" key="2">
    <citation type="submission" date="2020-11" db="EMBL/GenBank/DDBJ databases">
        <authorList>
            <person name="McCartney M.A."/>
            <person name="Auch B."/>
            <person name="Kono T."/>
            <person name="Mallez S."/>
            <person name="Becker A."/>
            <person name="Gohl D.M."/>
            <person name="Silverstein K.A.T."/>
            <person name="Koren S."/>
            <person name="Bechman K.B."/>
            <person name="Herman A."/>
            <person name="Abrahante J.E."/>
            <person name="Garbe J."/>
        </authorList>
    </citation>
    <scope>NUCLEOTIDE SEQUENCE</scope>
    <source>
        <strain evidence="4">Duluth1</strain>
        <tissue evidence="4">Whole animal</tissue>
    </source>
</reference>
<dbReference type="GO" id="GO:0005739">
    <property type="term" value="C:mitochondrion"/>
    <property type="evidence" value="ECO:0007669"/>
    <property type="project" value="TreeGrafter"/>
</dbReference>
<dbReference type="Proteomes" id="UP000828390">
    <property type="component" value="Unassembled WGS sequence"/>
</dbReference>
<dbReference type="EMBL" id="JAIWYP010000007">
    <property type="protein sequence ID" value="KAH3798829.1"/>
    <property type="molecule type" value="Genomic_DNA"/>
</dbReference>
<evidence type="ECO:0000313" key="5">
    <source>
        <dbReference type="Proteomes" id="UP000828390"/>
    </source>
</evidence>
<proteinExistence type="predicted"/>
<evidence type="ECO:0000256" key="3">
    <source>
        <dbReference type="ARBA" id="ARBA00022840"/>
    </source>
</evidence>
<dbReference type="PANTHER" id="PTHR11136">
    <property type="entry name" value="FOLYLPOLYGLUTAMATE SYNTHASE-RELATED"/>
    <property type="match status" value="1"/>
</dbReference>
<keyword evidence="2" id="KW-0547">Nucleotide-binding</keyword>
<dbReference type="InterPro" id="IPR001645">
    <property type="entry name" value="Folylpolyglutamate_synth"/>
</dbReference>